<dbReference type="PANTHER" id="PTHR11654">
    <property type="entry name" value="OLIGOPEPTIDE TRANSPORTER-RELATED"/>
    <property type="match status" value="1"/>
</dbReference>
<keyword evidence="1" id="KW-0812">Transmembrane</keyword>
<evidence type="ECO:0000313" key="3">
    <source>
        <dbReference type="Proteomes" id="UP001370490"/>
    </source>
</evidence>
<feature type="transmembrane region" description="Helical" evidence="1">
    <location>
        <begin position="137"/>
        <end position="156"/>
    </location>
</feature>
<reference evidence="2 3" key="1">
    <citation type="submission" date="2023-12" db="EMBL/GenBank/DDBJ databases">
        <title>A high-quality genome assembly for Dillenia turbinata (Dilleniales).</title>
        <authorList>
            <person name="Chanderbali A."/>
        </authorList>
    </citation>
    <scope>NUCLEOTIDE SEQUENCE [LARGE SCALE GENOMIC DNA]</scope>
    <source>
        <strain evidence="2">LSX21</strain>
        <tissue evidence="2">Leaf</tissue>
    </source>
</reference>
<dbReference type="Gene3D" id="1.20.1250.20">
    <property type="entry name" value="MFS general substrate transporter like domains"/>
    <property type="match status" value="2"/>
</dbReference>
<keyword evidence="3" id="KW-1185">Reference proteome</keyword>
<evidence type="ECO:0000256" key="1">
    <source>
        <dbReference type="SAM" id="Phobius"/>
    </source>
</evidence>
<protein>
    <submittedName>
        <fullName evidence="2">Uncharacterized protein</fullName>
    </submittedName>
</protein>
<dbReference type="EMBL" id="JBAMMX010000006">
    <property type="protein sequence ID" value="KAK6938730.1"/>
    <property type="molecule type" value="Genomic_DNA"/>
</dbReference>
<feature type="transmembrane region" description="Helical" evidence="1">
    <location>
        <begin position="35"/>
        <end position="52"/>
    </location>
</feature>
<organism evidence="2 3">
    <name type="scientific">Dillenia turbinata</name>
    <dbReference type="NCBI Taxonomy" id="194707"/>
    <lineage>
        <taxon>Eukaryota</taxon>
        <taxon>Viridiplantae</taxon>
        <taxon>Streptophyta</taxon>
        <taxon>Embryophyta</taxon>
        <taxon>Tracheophyta</taxon>
        <taxon>Spermatophyta</taxon>
        <taxon>Magnoliopsida</taxon>
        <taxon>eudicotyledons</taxon>
        <taxon>Gunneridae</taxon>
        <taxon>Pentapetalae</taxon>
        <taxon>Dilleniales</taxon>
        <taxon>Dilleniaceae</taxon>
        <taxon>Dillenia</taxon>
    </lineage>
</organism>
<evidence type="ECO:0000313" key="2">
    <source>
        <dbReference type="EMBL" id="KAK6938730.1"/>
    </source>
</evidence>
<sequence length="206" mass="22637">MQGLENMAFVSNAVSLVTYFYGYMNFSLTKSATTLTNFMETSFLLALFGGFLSDTYLTRFQTCAIFGSIEFLGNAIPAIQAHFGVLRPFPCIEVPPSKMNKCEQASSGQVAILFTGLYPVAFGSSGIKGLPSVGVDWAFGVSTLAISFAVLFLCMGKSVYRIYIPQGSPLIRIFQVFVAAYKNRKLPTPKMADQLFEMHDRGRSPH</sequence>
<feature type="transmembrane region" description="Helical" evidence="1">
    <location>
        <begin position="6"/>
        <end position="23"/>
    </location>
</feature>
<gene>
    <name evidence="2" type="ORF">RJ641_032238</name>
</gene>
<dbReference type="InterPro" id="IPR036259">
    <property type="entry name" value="MFS_trans_sf"/>
</dbReference>
<dbReference type="AlphaFoldDB" id="A0AAN8ZLT7"/>
<comment type="caution">
    <text evidence="2">The sequence shown here is derived from an EMBL/GenBank/DDBJ whole genome shotgun (WGS) entry which is preliminary data.</text>
</comment>
<name>A0AAN8ZLT7_9MAGN</name>
<keyword evidence="1" id="KW-0472">Membrane</keyword>
<dbReference type="Proteomes" id="UP001370490">
    <property type="component" value="Unassembled WGS sequence"/>
</dbReference>
<proteinExistence type="predicted"/>
<accession>A0AAN8ZLT7</accession>
<keyword evidence="1" id="KW-1133">Transmembrane helix</keyword>